<accession>Q3L7H1</accession>
<organism evidence="2">
    <name type="scientific">Escherichia coli</name>
    <dbReference type="NCBI Taxonomy" id="562"/>
    <lineage>
        <taxon>Bacteria</taxon>
        <taxon>Pseudomonadati</taxon>
        <taxon>Pseudomonadota</taxon>
        <taxon>Gammaproteobacteria</taxon>
        <taxon>Enterobacterales</taxon>
        <taxon>Enterobacteriaceae</taxon>
        <taxon>Escherichia</taxon>
    </lineage>
</organism>
<dbReference type="AlphaFoldDB" id="Q3L7H1"/>
<gene>
    <name evidence="2" type="ORF">O2ColV36</name>
</gene>
<proteinExistence type="predicted"/>
<dbReference type="EMBL" id="AY545598">
    <property type="protein sequence ID" value="ABA54764.1"/>
    <property type="molecule type" value="Genomic_DNA"/>
</dbReference>
<feature type="region of interest" description="Disordered" evidence="1">
    <location>
        <begin position="68"/>
        <end position="97"/>
    </location>
</feature>
<name>Q3L7H1_ECOLX</name>
<keyword evidence="2" id="KW-0614">Plasmid</keyword>
<protein>
    <submittedName>
        <fullName evidence="2">Uncharacterized protein</fullName>
    </submittedName>
</protein>
<sequence length="114" mass="12567">MPVILQVTFRAPYLCSLAEESFHRGGPHALARLGDHAAGQEVYPRFAIRPQLQTANNIGNWLIAEEGHDHHHPDNYVSPVNDGGERPHEQKASGSAVFTRRAGVLQTVVQRPEA</sequence>
<evidence type="ECO:0000256" key="1">
    <source>
        <dbReference type="SAM" id="MobiDB-lite"/>
    </source>
</evidence>
<geneLocation type="plasmid" evidence="2">
    <name>pAPEC-O2-ColV</name>
</geneLocation>
<evidence type="ECO:0000313" key="2">
    <source>
        <dbReference type="EMBL" id="ABA54764.1"/>
    </source>
</evidence>
<reference evidence="2" key="1">
    <citation type="journal article" date="2006" name="Infect. Immun.">
        <title>Acquisition of avian pathogenic Escherichia coli plasmids by a commensal E. coli isolate enhances its abilities to kill chicken embryos, grow in human urine, and colonize the murine kidney.</title>
        <authorList>
            <person name="Skyberg J.A."/>
            <person name="Johnson T.J."/>
            <person name="Johnson J.R."/>
            <person name="Clabots C."/>
            <person name="Logue C.M."/>
            <person name="Nolan L.K."/>
        </authorList>
    </citation>
    <scope>NUCLEOTIDE SEQUENCE</scope>
    <source>
        <strain evidence="2">A2363</strain>
        <plasmid evidence="2">pAPEC-O2-ColV</plasmid>
    </source>
</reference>